<evidence type="ECO:0000259" key="1">
    <source>
        <dbReference type="Pfam" id="PF13556"/>
    </source>
</evidence>
<dbReference type="InterPro" id="IPR042070">
    <property type="entry name" value="PucR_C-HTH_sf"/>
</dbReference>
<name>A0A231H071_9NOCA</name>
<dbReference type="RefSeq" id="WP_039779733.1">
    <property type="nucleotide sequence ID" value="NZ_JAAXOR010000001.1"/>
</dbReference>
<feature type="domain" description="PucR C-terminal helix-turn-helix" evidence="1">
    <location>
        <begin position="328"/>
        <end position="386"/>
    </location>
</feature>
<dbReference type="Proteomes" id="UP000215506">
    <property type="component" value="Unassembled WGS sequence"/>
</dbReference>
<dbReference type="Gene3D" id="1.10.10.2840">
    <property type="entry name" value="PucR C-terminal helix-turn-helix domain"/>
    <property type="match status" value="1"/>
</dbReference>
<evidence type="ECO:0000313" key="3">
    <source>
        <dbReference type="Proteomes" id="UP000215506"/>
    </source>
</evidence>
<dbReference type="InterPro" id="IPR051448">
    <property type="entry name" value="CdaR-like_regulators"/>
</dbReference>
<dbReference type="PANTHER" id="PTHR33744:SF1">
    <property type="entry name" value="DNA-BINDING TRANSCRIPTIONAL ACTIVATOR ADER"/>
    <property type="match status" value="1"/>
</dbReference>
<protein>
    <recommendedName>
        <fullName evidence="1">PucR C-terminal helix-turn-helix domain-containing protein</fullName>
    </recommendedName>
</protein>
<proteinExistence type="predicted"/>
<accession>A0A231H071</accession>
<evidence type="ECO:0000313" key="2">
    <source>
        <dbReference type="EMBL" id="OXR42249.1"/>
    </source>
</evidence>
<sequence>MAESPLHDPPVRELGEVAAYLPRLTAVISDRLIAMQPERDRRSNRAIVAATAIALDYTSAVIDGRGCVESLGALEQSAVRWARQGVELPTITHCLHKGMRMVIDELSTAFDAQTNARVFFVLFSALKTLGVTVSRAYMGELTRGPHNPEGAEYSIASAVLAGRDMRVAARDAGIALADTYWVFAIAFGEPLGSRARIRTWWGSARHELVRQRRLRGGGDPLAVVGRDLATVLVPTSQLAEADTAGVAELLSQTLGRPIHAVVEGADRRALRRTANTGHELVRLARRTGYPGGLYRFGDLAVERLLARPCVERDRLAAMIAPLIDCPYLLDTLRAHLATGLSRPRTIESLHIHLNTLDYRLRRIERLTGLDPRDPAQQFRLRAALIAYDSARPDRPE</sequence>
<dbReference type="InterPro" id="IPR025736">
    <property type="entry name" value="PucR_C-HTH_dom"/>
</dbReference>
<organism evidence="2 3">
    <name type="scientific">Nocardia cerradoensis</name>
    <dbReference type="NCBI Taxonomy" id="85688"/>
    <lineage>
        <taxon>Bacteria</taxon>
        <taxon>Bacillati</taxon>
        <taxon>Actinomycetota</taxon>
        <taxon>Actinomycetes</taxon>
        <taxon>Mycobacteriales</taxon>
        <taxon>Nocardiaceae</taxon>
        <taxon>Nocardia</taxon>
    </lineage>
</organism>
<dbReference type="AlphaFoldDB" id="A0A231H071"/>
<comment type="caution">
    <text evidence="2">The sequence shown here is derived from an EMBL/GenBank/DDBJ whole genome shotgun (WGS) entry which is preliminary data.</text>
</comment>
<reference evidence="2 3" key="1">
    <citation type="submission" date="2017-07" db="EMBL/GenBank/DDBJ databases">
        <title>First draft Genome Sequence of Nocardia cerradoensis isolated from human infection.</title>
        <authorList>
            <person name="Carrasco G."/>
        </authorList>
    </citation>
    <scope>NUCLEOTIDE SEQUENCE [LARGE SCALE GENOMIC DNA]</scope>
    <source>
        <strain evidence="2 3">CNM20130759</strain>
    </source>
</reference>
<keyword evidence="3" id="KW-1185">Reference proteome</keyword>
<dbReference type="Pfam" id="PF13556">
    <property type="entry name" value="HTH_30"/>
    <property type="match status" value="1"/>
</dbReference>
<dbReference type="EMBL" id="NGAF01000015">
    <property type="protein sequence ID" value="OXR42249.1"/>
    <property type="molecule type" value="Genomic_DNA"/>
</dbReference>
<dbReference type="PANTHER" id="PTHR33744">
    <property type="entry name" value="CARBOHYDRATE DIACID REGULATOR"/>
    <property type="match status" value="1"/>
</dbReference>
<gene>
    <name evidence="2" type="ORF">B7C42_05848</name>
</gene>